<dbReference type="Proteomes" id="UP000248606">
    <property type="component" value="Unassembled WGS sequence"/>
</dbReference>
<dbReference type="RefSeq" id="WP_290595343.1">
    <property type="nucleotide sequence ID" value="NZ_CAKZIO010000003.1"/>
</dbReference>
<comment type="caution">
    <text evidence="3">The sequence shown here is derived from an EMBL/GenBank/DDBJ whole genome shotgun (WGS) entry which is preliminary data.</text>
</comment>
<gene>
    <name evidence="3" type="ORF">DI579_01535</name>
</gene>
<evidence type="ECO:0000256" key="2">
    <source>
        <dbReference type="SAM" id="SignalP"/>
    </source>
</evidence>
<sequence length="297" mass="32088">MKIRCTRITRAVLALSMVASLVFIPGCGSHHTKSDNSAARSTTTERPDKRSAGRNHSSHRDSVEHSDSSSPGDDYPSHHDESHRDWVAFLQDPANYLLEKGDFPQGYVARTLSLTESGKAIQDVGRAGVSVENFPESCNGAAGRIGTANDRIAIQMASKQNHSLTLVVINSSDPNAAVSTWAQKNNQCPTFLSQENGVTSTVTVENTHSPEVSGAHSVGYLVKTKTTNLRGTTTQEQLLYAVPMGEVVIEVMGMNFGGPVNRREVDEVLQQAVARSSEIHKQATVATEHKKHSASVQ</sequence>
<feature type="signal peptide" evidence="2">
    <location>
        <begin position="1"/>
        <end position="24"/>
    </location>
</feature>
<keyword evidence="2" id="KW-0732">Signal</keyword>
<accession>A0A2W5KKV1</accession>
<evidence type="ECO:0008006" key="5">
    <source>
        <dbReference type="Google" id="ProtNLM"/>
    </source>
</evidence>
<evidence type="ECO:0000313" key="4">
    <source>
        <dbReference type="Proteomes" id="UP000248606"/>
    </source>
</evidence>
<dbReference type="AlphaFoldDB" id="A0A2W5KKV1"/>
<feature type="region of interest" description="Disordered" evidence="1">
    <location>
        <begin position="30"/>
        <end position="80"/>
    </location>
</feature>
<name>A0A2W5KKV1_9ACTN</name>
<evidence type="ECO:0000256" key="1">
    <source>
        <dbReference type="SAM" id="MobiDB-lite"/>
    </source>
</evidence>
<feature type="chain" id="PRO_5038421397" description="DUF5642 domain-containing protein" evidence="2">
    <location>
        <begin position="25"/>
        <end position="297"/>
    </location>
</feature>
<proteinExistence type="predicted"/>
<feature type="compositionally biased region" description="Basic and acidic residues" evidence="1">
    <location>
        <begin position="58"/>
        <end position="67"/>
    </location>
</feature>
<protein>
    <recommendedName>
        <fullName evidence="5">DUF5642 domain-containing protein</fullName>
    </recommendedName>
</protein>
<evidence type="ECO:0000313" key="3">
    <source>
        <dbReference type="EMBL" id="PZP89869.1"/>
    </source>
</evidence>
<dbReference type="EMBL" id="QFOZ01000001">
    <property type="protein sequence ID" value="PZP89869.1"/>
    <property type="molecule type" value="Genomic_DNA"/>
</dbReference>
<organism evidence="3 4">
    <name type="scientific">Lawsonella clevelandensis</name>
    <dbReference type="NCBI Taxonomy" id="1528099"/>
    <lineage>
        <taxon>Bacteria</taxon>
        <taxon>Bacillati</taxon>
        <taxon>Actinomycetota</taxon>
        <taxon>Actinomycetes</taxon>
        <taxon>Mycobacteriales</taxon>
        <taxon>Lawsonellaceae</taxon>
        <taxon>Lawsonella</taxon>
    </lineage>
</organism>
<reference evidence="3 4" key="1">
    <citation type="submission" date="2017-08" db="EMBL/GenBank/DDBJ databases">
        <title>Infants hospitalized years apart are colonized by the same room-sourced microbial strains.</title>
        <authorList>
            <person name="Brooks B."/>
            <person name="Olm M.R."/>
            <person name="Firek B.A."/>
            <person name="Baker R."/>
            <person name="Thomas B.C."/>
            <person name="Morowitz M.J."/>
            <person name="Banfield J.F."/>
        </authorList>
    </citation>
    <scope>NUCLEOTIDE SEQUENCE [LARGE SCALE GENOMIC DNA]</scope>
    <source>
        <strain evidence="3">S2_006_000_R1_57</strain>
    </source>
</reference>